<dbReference type="SUPFAM" id="SSF51101">
    <property type="entry name" value="Mannose-binding lectins"/>
    <property type="match status" value="1"/>
</dbReference>
<dbReference type="OrthoDB" id="3349613at2759"/>
<sequence>MSIITGSVTVSSSSLNISISEEYGSQTDVNSLNEAEPLSNDWETLAKLGMGPLNLNHPIEEIRLRHGWIVDGFEVKYRLASGLTHTIVHGSTPGSSLSKTISLGENEVVFSVTGRAGWHNYYGRNLVHQWSFVILDKATGRLRVEGPYGGTDPPTLKYKDDGDSFCLYGPITAFRARDCGPSYSQRPSQPSGYVQSVESEYQTSNSSNPPIHQAFLVFILTTSVK</sequence>
<gene>
    <name evidence="3" type="ORF">D9757_009261</name>
</gene>
<organism evidence="3 4">
    <name type="scientific">Collybiopsis confluens</name>
    <dbReference type="NCBI Taxonomy" id="2823264"/>
    <lineage>
        <taxon>Eukaryota</taxon>
        <taxon>Fungi</taxon>
        <taxon>Dikarya</taxon>
        <taxon>Basidiomycota</taxon>
        <taxon>Agaricomycotina</taxon>
        <taxon>Agaricomycetes</taxon>
        <taxon>Agaricomycetidae</taxon>
        <taxon>Agaricales</taxon>
        <taxon>Marasmiineae</taxon>
        <taxon>Omphalotaceae</taxon>
        <taxon>Collybiopsis</taxon>
    </lineage>
</organism>
<accession>A0A8H5M3M6</accession>
<dbReference type="Proteomes" id="UP000518752">
    <property type="component" value="Unassembled WGS sequence"/>
</dbReference>
<dbReference type="InterPro" id="IPR001229">
    <property type="entry name" value="Jacalin-like_lectin_dom"/>
</dbReference>
<keyword evidence="4" id="KW-1185">Reference proteome</keyword>
<evidence type="ECO:0000256" key="1">
    <source>
        <dbReference type="SAM" id="MobiDB-lite"/>
    </source>
</evidence>
<name>A0A8H5M3M6_9AGAR</name>
<evidence type="ECO:0000259" key="2">
    <source>
        <dbReference type="Pfam" id="PF01419"/>
    </source>
</evidence>
<comment type="caution">
    <text evidence="3">The sequence shown here is derived from an EMBL/GenBank/DDBJ whole genome shotgun (WGS) entry which is preliminary data.</text>
</comment>
<feature type="region of interest" description="Disordered" evidence="1">
    <location>
        <begin position="179"/>
        <end position="206"/>
    </location>
</feature>
<reference evidence="3 4" key="1">
    <citation type="journal article" date="2020" name="ISME J.">
        <title>Uncovering the hidden diversity of litter-decomposition mechanisms in mushroom-forming fungi.</title>
        <authorList>
            <person name="Floudas D."/>
            <person name="Bentzer J."/>
            <person name="Ahren D."/>
            <person name="Johansson T."/>
            <person name="Persson P."/>
            <person name="Tunlid A."/>
        </authorList>
    </citation>
    <scope>NUCLEOTIDE SEQUENCE [LARGE SCALE GENOMIC DNA]</scope>
    <source>
        <strain evidence="3 4">CBS 406.79</strain>
    </source>
</reference>
<dbReference type="AlphaFoldDB" id="A0A8H5M3M6"/>
<feature type="compositionally biased region" description="Polar residues" evidence="1">
    <location>
        <begin position="182"/>
        <end position="206"/>
    </location>
</feature>
<protein>
    <recommendedName>
        <fullName evidence="2">Jacalin-type lectin domain-containing protein</fullName>
    </recommendedName>
</protein>
<proteinExistence type="predicted"/>
<dbReference type="Pfam" id="PF01419">
    <property type="entry name" value="Jacalin"/>
    <property type="match status" value="1"/>
</dbReference>
<evidence type="ECO:0000313" key="3">
    <source>
        <dbReference type="EMBL" id="KAF5379567.1"/>
    </source>
</evidence>
<evidence type="ECO:0000313" key="4">
    <source>
        <dbReference type="Proteomes" id="UP000518752"/>
    </source>
</evidence>
<dbReference type="EMBL" id="JAACJN010000069">
    <property type="protein sequence ID" value="KAF5379567.1"/>
    <property type="molecule type" value="Genomic_DNA"/>
</dbReference>
<dbReference type="InterPro" id="IPR036404">
    <property type="entry name" value="Jacalin-like_lectin_dom_sf"/>
</dbReference>
<dbReference type="Gene3D" id="2.100.10.30">
    <property type="entry name" value="Jacalin-like lectin domain"/>
    <property type="match status" value="1"/>
</dbReference>
<feature type="domain" description="Jacalin-type lectin" evidence="2">
    <location>
        <begin position="58"/>
        <end position="133"/>
    </location>
</feature>